<proteinExistence type="predicted"/>
<feature type="transmembrane region" description="Helical" evidence="1">
    <location>
        <begin position="54"/>
        <end position="76"/>
    </location>
</feature>
<evidence type="ECO:0000313" key="2">
    <source>
        <dbReference type="EMBL" id="QVL30370.1"/>
    </source>
</evidence>
<gene>
    <name evidence="2" type="ORF">KIH39_16095</name>
</gene>
<protein>
    <submittedName>
        <fullName evidence="2">Uncharacterized protein</fullName>
    </submittedName>
</protein>
<dbReference type="EMBL" id="CP074694">
    <property type="protein sequence ID" value="QVL30370.1"/>
    <property type="molecule type" value="Genomic_DNA"/>
</dbReference>
<dbReference type="AlphaFoldDB" id="A0A8E6ETP6"/>
<evidence type="ECO:0000313" key="3">
    <source>
        <dbReference type="Proteomes" id="UP000676194"/>
    </source>
</evidence>
<sequence>MNLEHLPEWLSQIHVASTLYMVGLIWFVQVVHYPLFALAKGDEFENYIRTNMRLTSWVVILPMVAEGGSAIALFWFRPAGISTELLSAGLGLLVVIWASTFLLQVPCHERLANGFDPEVHRRLVRTNWIRTIAWSLRGILVLTMK</sequence>
<evidence type="ECO:0000256" key="1">
    <source>
        <dbReference type="SAM" id="Phobius"/>
    </source>
</evidence>
<keyword evidence="3" id="KW-1185">Reference proteome</keyword>
<feature type="transmembrane region" description="Helical" evidence="1">
    <location>
        <begin position="12"/>
        <end position="33"/>
    </location>
</feature>
<reference evidence="2" key="1">
    <citation type="submission" date="2021-05" db="EMBL/GenBank/DDBJ databases">
        <title>Complete genome sequence of the cellulolytic planctomycete Telmatocola sphagniphila SP2T and characterization of the first cellulase from planctomycetes.</title>
        <authorList>
            <person name="Rakitin A.L."/>
            <person name="Beletsky A.V."/>
            <person name="Naumoff D.G."/>
            <person name="Kulichevskaya I.S."/>
            <person name="Mardanov A.V."/>
            <person name="Ravin N.V."/>
            <person name="Dedysh S.N."/>
        </authorList>
    </citation>
    <scope>NUCLEOTIDE SEQUENCE</scope>
    <source>
        <strain evidence="2">SP2T</strain>
    </source>
</reference>
<dbReference type="Proteomes" id="UP000676194">
    <property type="component" value="Chromosome"/>
</dbReference>
<keyword evidence="1" id="KW-0812">Transmembrane</keyword>
<dbReference type="KEGG" id="tsph:KIH39_16095"/>
<accession>A0A8E6ETP6</accession>
<dbReference type="RefSeq" id="WP_213494241.1">
    <property type="nucleotide sequence ID" value="NZ_CP074694.1"/>
</dbReference>
<feature type="transmembrane region" description="Helical" evidence="1">
    <location>
        <begin position="88"/>
        <end position="107"/>
    </location>
</feature>
<name>A0A8E6ETP6_9BACT</name>
<keyword evidence="1" id="KW-1133">Transmembrane helix</keyword>
<organism evidence="2 3">
    <name type="scientific">Telmatocola sphagniphila</name>
    <dbReference type="NCBI Taxonomy" id="1123043"/>
    <lineage>
        <taxon>Bacteria</taxon>
        <taxon>Pseudomonadati</taxon>
        <taxon>Planctomycetota</taxon>
        <taxon>Planctomycetia</taxon>
        <taxon>Gemmatales</taxon>
        <taxon>Gemmataceae</taxon>
    </lineage>
</organism>
<keyword evidence="1" id="KW-0472">Membrane</keyword>